<reference evidence="1" key="1">
    <citation type="submission" date="2020-04" db="EMBL/GenBank/DDBJ databases">
        <authorList>
            <person name="Alioto T."/>
            <person name="Alioto T."/>
            <person name="Gomez Garrido J."/>
        </authorList>
    </citation>
    <scope>NUCLEOTIDE SEQUENCE</scope>
    <source>
        <strain evidence="1">A484AB</strain>
    </source>
</reference>
<gene>
    <name evidence="1" type="ORF">PACLA_8A046922</name>
</gene>
<evidence type="ECO:0000313" key="2">
    <source>
        <dbReference type="Proteomes" id="UP001152795"/>
    </source>
</evidence>
<dbReference type="EMBL" id="CACRXK020000900">
    <property type="protein sequence ID" value="CAB3985664.1"/>
    <property type="molecule type" value="Genomic_DNA"/>
</dbReference>
<protein>
    <submittedName>
        <fullName evidence="1">Uncharacterized protein</fullName>
    </submittedName>
</protein>
<name>A0A6S7FZ41_PARCT</name>
<evidence type="ECO:0000313" key="1">
    <source>
        <dbReference type="EMBL" id="CAB3985664.1"/>
    </source>
</evidence>
<sequence>RAAETADPVEAELEKSMENLLADDVDVTSDNIFNEPFCLAVSTPARVLKPIDRGEAAKELRNRH</sequence>
<organism evidence="1 2">
    <name type="scientific">Paramuricea clavata</name>
    <name type="common">Red gorgonian</name>
    <name type="synonym">Violescent sea-whip</name>
    <dbReference type="NCBI Taxonomy" id="317549"/>
    <lineage>
        <taxon>Eukaryota</taxon>
        <taxon>Metazoa</taxon>
        <taxon>Cnidaria</taxon>
        <taxon>Anthozoa</taxon>
        <taxon>Octocorallia</taxon>
        <taxon>Malacalcyonacea</taxon>
        <taxon>Plexauridae</taxon>
        <taxon>Paramuricea</taxon>
    </lineage>
</organism>
<feature type="non-terminal residue" evidence="1">
    <location>
        <position position="1"/>
    </location>
</feature>
<dbReference type="AlphaFoldDB" id="A0A6S7FZ41"/>
<proteinExistence type="predicted"/>
<dbReference type="Proteomes" id="UP001152795">
    <property type="component" value="Unassembled WGS sequence"/>
</dbReference>
<accession>A0A6S7FZ41</accession>
<comment type="caution">
    <text evidence="1">The sequence shown here is derived from an EMBL/GenBank/DDBJ whole genome shotgun (WGS) entry which is preliminary data.</text>
</comment>
<keyword evidence="2" id="KW-1185">Reference proteome</keyword>